<name>A0A3M2LQB6_9ACTN</name>
<accession>A0A3M2LQB6</accession>
<keyword evidence="2" id="KW-1133">Transmembrane helix</keyword>
<evidence type="ECO:0000256" key="3">
    <source>
        <dbReference type="SAM" id="SignalP"/>
    </source>
</evidence>
<dbReference type="EMBL" id="RFFJ01000094">
    <property type="protein sequence ID" value="RMI38275.1"/>
    <property type="molecule type" value="Genomic_DNA"/>
</dbReference>
<reference evidence="4 5" key="1">
    <citation type="submission" date="2018-10" db="EMBL/GenBank/DDBJ databases">
        <title>Isolation, diversity and antifungal activity of actinobacteria from wheat.</title>
        <authorList>
            <person name="Han C."/>
        </authorList>
    </citation>
    <scope>NUCLEOTIDE SEQUENCE [LARGE SCALE GENOMIC DNA]</scope>
    <source>
        <strain evidence="4 5">NEAU-YY642</strain>
    </source>
</reference>
<keyword evidence="3" id="KW-0732">Signal</keyword>
<evidence type="ECO:0000313" key="5">
    <source>
        <dbReference type="Proteomes" id="UP000278673"/>
    </source>
</evidence>
<feature type="transmembrane region" description="Helical" evidence="2">
    <location>
        <begin position="250"/>
        <end position="272"/>
    </location>
</feature>
<evidence type="ECO:0008006" key="6">
    <source>
        <dbReference type="Google" id="ProtNLM"/>
    </source>
</evidence>
<evidence type="ECO:0000313" key="4">
    <source>
        <dbReference type="EMBL" id="RMI38275.1"/>
    </source>
</evidence>
<dbReference type="RefSeq" id="WP_122184758.1">
    <property type="nucleotide sequence ID" value="NZ_RFFJ01000094.1"/>
</dbReference>
<comment type="caution">
    <text evidence="4">The sequence shown here is derived from an EMBL/GenBank/DDBJ whole genome shotgun (WGS) entry which is preliminary data.</text>
</comment>
<feature type="chain" id="PRO_5018219296" description="LPXTG cell wall anchor domain-containing protein" evidence="3">
    <location>
        <begin position="35"/>
        <end position="277"/>
    </location>
</feature>
<feature type="region of interest" description="Disordered" evidence="1">
    <location>
        <begin position="196"/>
        <end position="254"/>
    </location>
</feature>
<protein>
    <recommendedName>
        <fullName evidence="6">LPXTG cell wall anchor domain-containing protein</fullName>
    </recommendedName>
</protein>
<sequence>MSRRRSIGRRTAAATVVGAVVGPGLLLAASPALADQAPVEPPPAGELPWCQSEAEEESLAVSLNGVPERQAAPTEWTEYTYEVANTGEAPLGLVFLRAATWYEAADGGEDGFGFTMEWRYDGEWRELQWESDAADGHFGLVDGLAPGDSAEVRIRTRALEDRTGWVNATASAVGYDPETTSVCHFSNGVEAEWALVPGGDEAPGEPDPEEPGQPTDEPQPGEPSEEPNAPAPQGGSDDEAELAETGGSPALPVAAGIGGAALVAGAGALLIARRNLA</sequence>
<feature type="signal peptide" evidence="3">
    <location>
        <begin position="1"/>
        <end position="34"/>
    </location>
</feature>
<evidence type="ECO:0000256" key="2">
    <source>
        <dbReference type="SAM" id="Phobius"/>
    </source>
</evidence>
<evidence type="ECO:0000256" key="1">
    <source>
        <dbReference type="SAM" id="MobiDB-lite"/>
    </source>
</evidence>
<keyword evidence="5" id="KW-1185">Reference proteome</keyword>
<dbReference type="NCBIfam" id="NF041528">
    <property type="entry name" value="strep_LAETG"/>
    <property type="match status" value="1"/>
</dbReference>
<dbReference type="AlphaFoldDB" id="A0A3M2LQB6"/>
<dbReference type="Proteomes" id="UP000278673">
    <property type="component" value="Unassembled WGS sequence"/>
</dbReference>
<proteinExistence type="predicted"/>
<keyword evidence="2" id="KW-0472">Membrane</keyword>
<organism evidence="4 5">
    <name type="scientific">Streptomyces triticirhizae</name>
    <dbReference type="NCBI Taxonomy" id="2483353"/>
    <lineage>
        <taxon>Bacteria</taxon>
        <taxon>Bacillati</taxon>
        <taxon>Actinomycetota</taxon>
        <taxon>Actinomycetes</taxon>
        <taxon>Kitasatosporales</taxon>
        <taxon>Streptomycetaceae</taxon>
        <taxon>Streptomyces</taxon>
    </lineage>
</organism>
<gene>
    <name evidence="4" type="ORF">EBN88_17105</name>
</gene>
<keyword evidence="2" id="KW-0812">Transmembrane</keyword>